<protein>
    <submittedName>
        <fullName evidence="1">Uncharacterized protein</fullName>
    </submittedName>
</protein>
<dbReference type="EMBL" id="UINC01160297">
    <property type="protein sequence ID" value="SVD58864.1"/>
    <property type="molecule type" value="Genomic_DNA"/>
</dbReference>
<proteinExistence type="predicted"/>
<gene>
    <name evidence="1" type="ORF">METZ01_LOCUS411718</name>
</gene>
<dbReference type="AlphaFoldDB" id="A0A382WJS7"/>
<name>A0A382WJS7_9ZZZZ</name>
<reference evidence="1" key="1">
    <citation type="submission" date="2018-05" db="EMBL/GenBank/DDBJ databases">
        <authorList>
            <person name="Lanie J.A."/>
            <person name="Ng W.-L."/>
            <person name="Kazmierczak K.M."/>
            <person name="Andrzejewski T.M."/>
            <person name="Davidsen T.M."/>
            <person name="Wayne K.J."/>
            <person name="Tettelin H."/>
            <person name="Glass J.I."/>
            <person name="Rusch D."/>
            <person name="Podicherti R."/>
            <person name="Tsui H.-C.T."/>
            <person name="Winkler M.E."/>
        </authorList>
    </citation>
    <scope>NUCLEOTIDE SEQUENCE</scope>
</reference>
<accession>A0A382WJS7</accession>
<sequence length="114" mass="13130">TGDILKACIQLHIDTPDTPNWYLKHHQGLEYLNMAMAQVTNNLAIADGSSIHQQAKQQLHSYLRTNIQPLMQTGKPLDLKDILHRVNIRKPKLVQQLGIQQVQHMAQHIFYMND</sequence>
<organism evidence="1">
    <name type="scientific">marine metagenome</name>
    <dbReference type="NCBI Taxonomy" id="408172"/>
    <lineage>
        <taxon>unclassified sequences</taxon>
        <taxon>metagenomes</taxon>
        <taxon>ecological metagenomes</taxon>
    </lineage>
</organism>
<evidence type="ECO:0000313" key="1">
    <source>
        <dbReference type="EMBL" id="SVD58864.1"/>
    </source>
</evidence>
<feature type="non-terminal residue" evidence="1">
    <location>
        <position position="1"/>
    </location>
</feature>